<feature type="signal peptide" evidence="1">
    <location>
        <begin position="1"/>
        <end position="17"/>
    </location>
</feature>
<accession>A0A023B3A5</accession>
<evidence type="ECO:0000256" key="1">
    <source>
        <dbReference type="SAM" id="SignalP"/>
    </source>
</evidence>
<evidence type="ECO:0000313" key="3">
    <source>
        <dbReference type="Proteomes" id="UP000019763"/>
    </source>
</evidence>
<evidence type="ECO:0008006" key="4">
    <source>
        <dbReference type="Google" id="ProtNLM"/>
    </source>
</evidence>
<gene>
    <name evidence="2" type="ORF">GNI_116320</name>
</gene>
<sequence length="233" mass="26208">MVTKLCILSTLFISVLGGTHDFEFDCVLNSPDFVCPIPVCSNITDISEFTDCYVNESLYTYEFIRTSDNYIGDTKDELCGNTDPIRVSDLFTMDPKIPTVWHLHVVNLTSHEPHDKSAVNDCMNTVKFMSYTLVEDADEAQFKATVCNDKEAHDDKEAQDDKEGTPDHILAKGVDMKAYYDDVCTTETTYTFIFLGIHPGDYITIQGDPTLCKDITFSELLMVYSGFAYVGGW</sequence>
<name>A0A023B3A5_GRENI</name>
<evidence type="ECO:0000313" key="2">
    <source>
        <dbReference type="EMBL" id="EZG55192.1"/>
    </source>
</evidence>
<protein>
    <recommendedName>
        <fullName evidence="4">Transmembrane protein</fullName>
    </recommendedName>
</protein>
<keyword evidence="1" id="KW-0732">Signal</keyword>
<dbReference type="VEuPathDB" id="CryptoDB:GNI_116320"/>
<dbReference type="Proteomes" id="UP000019763">
    <property type="component" value="Unassembled WGS sequence"/>
</dbReference>
<reference evidence="2" key="1">
    <citation type="submission" date="2013-12" db="EMBL/GenBank/DDBJ databases">
        <authorList>
            <person name="Omoto C.K."/>
            <person name="Sibley D."/>
            <person name="Venepally P."/>
            <person name="Hadjithomas M."/>
            <person name="Karamycheva S."/>
            <person name="Brunk B."/>
            <person name="Roos D."/>
            <person name="Caler E."/>
            <person name="Lorenzi H."/>
        </authorList>
    </citation>
    <scope>NUCLEOTIDE SEQUENCE</scope>
</reference>
<dbReference type="AlphaFoldDB" id="A0A023B3A5"/>
<dbReference type="GeneID" id="22914140"/>
<comment type="caution">
    <text evidence="2">The sequence shown here is derived from an EMBL/GenBank/DDBJ whole genome shotgun (WGS) entry which is preliminary data.</text>
</comment>
<dbReference type="RefSeq" id="XP_011131719.1">
    <property type="nucleotide sequence ID" value="XM_011133417.1"/>
</dbReference>
<dbReference type="EMBL" id="AFNH02000864">
    <property type="protein sequence ID" value="EZG55192.1"/>
    <property type="molecule type" value="Genomic_DNA"/>
</dbReference>
<feature type="chain" id="PRO_5001514994" description="Transmembrane protein" evidence="1">
    <location>
        <begin position="18"/>
        <end position="233"/>
    </location>
</feature>
<proteinExistence type="predicted"/>
<keyword evidence="3" id="KW-1185">Reference proteome</keyword>
<organism evidence="2 3">
    <name type="scientific">Gregarina niphandrodes</name>
    <name type="common">Septate eugregarine</name>
    <dbReference type="NCBI Taxonomy" id="110365"/>
    <lineage>
        <taxon>Eukaryota</taxon>
        <taxon>Sar</taxon>
        <taxon>Alveolata</taxon>
        <taxon>Apicomplexa</taxon>
        <taxon>Conoidasida</taxon>
        <taxon>Gregarinasina</taxon>
        <taxon>Eugregarinorida</taxon>
        <taxon>Gregarinidae</taxon>
        <taxon>Gregarina</taxon>
    </lineage>
</organism>